<protein>
    <submittedName>
        <fullName evidence="1">Uncharacterized protein</fullName>
    </submittedName>
</protein>
<name>A0A9X9LDA8_GULGU</name>
<dbReference type="EMBL" id="CYRY02000891">
    <property type="protein sequence ID" value="VCW51212.1"/>
    <property type="molecule type" value="Genomic_DNA"/>
</dbReference>
<evidence type="ECO:0000313" key="2">
    <source>
        <dbReference type="Proteomes" id="UP000269945"/>
    </source>
</evidence>
<reference evidence="1 2" key="1">
    <citation type="submission" date="2018-10" db="EMBL/GenBank/DDBJ databases">
        <authorList>
            <person name="Ekblom R."/>
            <person name="Jareborg N."/>
        </authorList>
    </citation>
    <scope>NUCLEOTIDE SEQUENCE [LARGE SCALE GENOMIC DNA]</scope>
    <source>
        <tissue evidence="1">Muscle</tissue>
    </source>
</reference>
<dbReference type="Proteomes" id="UP000269945">
    <property type="component" value="Unassembled WGS sequence"/>
</dbReference>
<dbReference type="AlphaFoldDB" id="A0A9X9LDA8"/>
<evidence type="ECO:0000313" key="1">
    <source>
        <dbReference type="EMBL" id="VCW51212.1"/>
    </source>
</evidence>
<proteinExistence type="predicted"/>
<accession>A0A9X9LDA8</accession>
<organism evidence="1 2">
    <name type="scientific">Gulo gulo</name>
    <name type="common">Wolverine</name>
    <name type="synonym">Gluton</name>
    <dbReference type="NCBI Taxonomy" id="48420"/>
    <lineage>
        <taxon>Eukaryota</taxon>
        <taxon>Metazoa</taxon>
        <taxon>Chordata</taxon>
        <taxon>Craniata</taxon>
        <taxon>Vertebrata</taxon>
        <taxon>Euteleostomi</taxon>
        <taxon>Mammalia</taxon>
        <taxon>Eutheria</taxon>
        <taxon>Laurasiatheria</taxon>
        <taxon>Carnivora</taxon>
        <taxon>Caniformia</taxon>
        <taxon>Musteloidea</taxon>
        <taxon>Mustelidae</taxon>
        <taxon>Guloninae</taxon>
        <taxon>Gulo</taxon>
    </lineage>
</organism>
<keyword evidence="2" id="KW-1185">Reference proteome</keyword>
<sequence>MQSELHWPQAWTERAKAEARELRGSDHGCGRAAGRREVAVKCRRAV</sequence>
<gene>
    <name evidence="1" type="ORF">BN2614_LOCUS6</name>
</gene>
<comment type="caution">
    <text evidence="1">The sequence shown here is derived from an EMBL/GenBank/DDBJ whole genome shotgun (WGS) entry which is preliminary data.</text>
</comment>